<feature type="compositionally biased region" description="Basic and acidic residues" evidence="1">
    <location>
        <begin position="558"/>
        <end position="593"/>
    </location>
</feature>
<evidence type="ECO:0000313" key="2">
    <source>
        <dbReference type="EMBL" id="KAL2543706.1"/>
    </source>
</evidence>
<feature type="compositionally biased region" description="Basic and acidic residues" evidence="1">
    <location>
        <begin position="747"/>
        <end position="763"/>
    </location>
</feature>
<dbReference type="Proteomes" id="UP001604277">
    <property type="component" value="Unassembled WGS sequence"/>
</dbReference>
<dbReference type="PANTHER" id="PTHR34837:SF1">
    <property type="entry name" value="LOW PROTEIN: ZINC FINGER CCCH DOMAIN PROTEIN"/>
    <property type="match status" value="1"/>
</dbReference>
<name>A0ABD1W225_9LAMI</name>
<evidence type="ECO:0000313" key="3">
    <source>
        <dbReference type="Proteomes" id="UP001604277"/>
    </source>
</evidence>
<dbReference type="PANTHER" id="PTHR34837">
    <property type="entry name" value="OS05G0595500 PROTEIN"/>
    <property type="match status" value="1"/>
</dbReference>
<feature type="compositionally biased region" description="Basic and acidic residues" evidence="1">
    <location>
        <begin position="16"/>
        <end position="68"/>
    </location>
</feature>
<dbReference type="EMBL" id="JBFOLJ010000004">
    <property type="protein sequence ID" value="KAL2543706.1"/>
    <property type="molecule type" value="Genomic_DNA"/>
</dbReference>
<feature type="region of interest" description="Disordered" evidence="1">
    <location>
        <begin position="1"/>
        <end position="763"/>
    </location>
</feature>
<feature type="compositionally biased region" description="Basic and acidic residues" evidence="1">
    <location>
        <begin position="1009"/>
        <end position="1018"/>
    </location>
</feature>
<evidence type="ECO:0000256" key="1">
    <source>
        <dbReference type="SAM" id="MobiDB-lite"/>
    </source>
</evidence>
<comment type="caution">
    <text evidence="2">The sequence shown here is derived from an EMBL/GenBank/DDBJ whole genome shotgun (WGS) entry which is preliminary data.</text>
</comment>
<organism evidence="2 3">
    <name type="scientific">Forsythia ovata</name>
    <dbReference type="NCBI Taxonomy" id="205694"/>
    <lineage>
        <taxon>Eukaryota</taxon>
        <taxon>Viridiplantae</taxon>
        <taxon>Streptophyta</taxon>
        <taxon>Embryophyta</taxon>
        <taxon>Tracheophyta</taxon>
        <taxon>Spermatophyta</taxon>
        <taxon>Magnoliopsida</taxon>
        <taxon>eudicotyledons</taxon>
        <taxon>Gunneridae</taxon>
        <taxon>Pentapetalae</taxon>
        <taxon>asterids</taxon>
        <taxon>lamiids</taxon>
        <taxon>Lamiales</taxon>
        <taxon>Oleaceae</taxon>
        <taxon>Forsythieae</taxon>
        <taxon>Forsythia</taxon>
    </lineage>
</organism>
<keyword evidence="3" id="KW-1185">Reference proteome</keyword>
<feature type="compositionally biased region" description="Basic and acidic residues" evidence="1">
    <location>
        <begin position="88"/>
        <end position="232"/>
    </location>
</feature>
<feature type="compositionally biased region" description="Basic and acidic residues" evidence="1">
    <location>
        <begin position="248"/>
        <end position="278"/>
    </location>
</feature>
<sequence length="1376" mass="156103">MTRSSRHKSHKQSKHSSKDYSDSEEDLKLKEKSSKDENLSRDHRGSTSGEKRKISSQVREWKDGKDLSGHGNGEASEEYVLSKRRKEKANLGKERADVSLGVGDDRWRGYGEVKGDIDRNVKKEVKKGESLKIDSKLKESNSKGESLRIDSKIKSKRYENGSGCEIKEDNLASAVVEKDERERKGESKRKSERDSSGRKDGKESKDKGHGSEKEQRVGEESKRGDAEVKSMDMHFGQKQGSQLGDISEETKAKRGRENTDWPLQDELRNPELEKELEKRIRKRKEGSNVRDKHYDDFKEIDERRLSSRGDLAKDVRYRDDRHKDGGNEDKYQKDGQKDGRHRDDKYREDADKYIKSRDGKYREDGDVDAKHRDDIRREDGNRDSRRGDENFRDDGEQDNRQKDEKHWEGTARDIQNKDDKYIEDGERSNRRRDDRYHGDIDKYSRRNDERYHEDGDKEDRSRDNYREDGDRDNRYKENKHREDIERDSRYKDSKRGDDFGRDERLREAKYRDERASRDFSGDKSDPKHSRDDGYAEDRRSRKSIAYDDSPKLGGQTARYKDDQGRRKSKDKGDYDDIRSRSTKDQGLELEKKSSSSARMDLVTDRGRSISRNADVELTSNHSRRHSSPSLSSHGTRDPYRLPKQEDSKYYAYEERVRYTVTSSRDYSGAAGGALRANSSRSMEKLGQKEDVQLGELSAERRLKSDIRSSPLQLADKSPASNTDRRYFTRSDVRQSLDVEESAPRSGASRDAKGYSGKEGRGSRELVMDVLPGDELSQTDADNLSVSSPFMRNSYLSNSFKSIPPPPLFRTGMDSPLTLGSAEDDSRSKSNSHSRRIGNPNVGRVQGNALRGVPNWPSPLVNGFMPFPHGPPFHSAMQQFPGPPIFGVRSTMELNHPAPYHMPDADRFSGPGHPMGWRNPADDSCPPTLYGWDSTNSVFGEESQIYGRPDWDQSRSLPGTRGWETRGDLWKGPYRTASMDMPSSDKENDFSRMADEALVGQSIQQTQSELIRHDKHAESTDVSQSRDGLEKNAAKAPYINPVETSDIAKMSRKDDACLCHFYFSKLDISADLTESELFNKCTGFLDLDQNINSDVQDSKLFYIEEAVEATAASPNKINNFSLFSASSDSVFQKAMSLYKRQKEEFRAINGELSAKIESIPKFNVELNAEDNNTKKSPAGSMQDGGNAIPNFNGEVEISNSLQVEEYTKNSHLKLDLPVANMVEKSEPVYASNRVNMAMDLVLNQVPQEHILENSSSIECVEKSGACLSAGVGEGQMEFASNNEEPNVFDIKCGPVHISDVSSEAHEAMMPELIESAPVNLSRIHHSPENGKHGRSLALGVWGKELNDHNSSALWSATSENFPTMLRLNCFGLRGIHA</sequence>
<reference evidence="3" key="1">
    <citation type="submission" date="2024-07" db="EMBL/GenBank/DDBJ databases">
        <title>Two chromosome-level genome assemblies of Korean endemic species Abeliophyllum distichum and Forsythia ovata (Oleaceae).</title>
        <authorList>
            <person name="Jang H."/>
        </authorList>
    </citation>
    <scope>NUCLEOTIDE SEQUENCE [LARGE SCALE GENOMIC DNA]</scope>
</reference>
<protein>
    <submittedName>
        <fullName evidence="2">Uncharacterized protein</fullName>
    </submittedName>
</protein>
<proteinExistence type="predicted"/>
<feature type="compositionally biased region" description="Basic residues" evidence="1">
    <location>
        <begin position="1"/>
        <end position="15"/>
    </location>
</feature>
<feature type="region of interest" description="Disordered" evidence="1">
    <location>
        <begin position="800"/>
        <end position="846"/>
    </location>
</feature>
<gene>
    <name evidence="2" type="ORF">Fot_12939</name>
</gene>
<accession>A0ABD1W225</accession>
<feature type="compositionally biased region" description="Basic and acidic residues" evidence="1">
    <location>
        <begin position="722"/>
        <end position="736"/>
    </location>
</feature>
<feature type="region of interest" description="Disordered" evidence="1">
    <location>
        <begin position="1009"/>
        <end position="1032"/>
    </location>
</feature>
<feature type="compositionally biased region" description="Basic and acidic residues" evidence="1">
    <location>
        <begin position="681"/>
        <end position="706"/>
    </location>
</feature>
<feature type="compositionally biased region" description="Basic and acidic residues" evidence="1">
    <location>
        <begin position="285"/>
        <end position="550"/>
    </location>
</feature>
<feature type="compositionally biased region" description="Basic and acidic residues" evidence="1">
    <location>
        <begin position="634"/>
        <end position="657"/>
    </location>
</feature>